<accession>A0A1X6N9M1</accession>
<organism evidence="2 3">
    <name type="scientific">Postia placenta MAD-698-R-SB12</name>
    <dbReference type="NCBI Taxonomy" id="670580"/>
    <lineage>
        <taxon>Eukaryota</taxon>
        <taxon>Fungi</taxon>
        <taxon>Dikarya</taxon>
        <taxon>Basidiomycota</taxon>
        <taxon>Agaricomycotina</taxon>
        <taxon>Agaricomycetes</taxon>
        <taxon>Polyporales</taxon>
        <taxon>Adustoporiaceae</taxon>
        <taxon>Rhodonia</taxon>
    </lineage>
</organism>
<dbReference type="GeneID" id="36332911"/>
<evidence type="ECO:0000313" key="3">
    <source>
        <dbReference type="Proteomes" id="UP000194127"/>
    </source>
</evidence>
<feature type="region of interest" description="Disordered" evidence="1">
    <location>
        <begin position="322"/>
        <end position="344"/>
    </location>
</feature>
<protein>
    <submittedName>
        <fullName evidence="2">Uncharacterized protein</fullName>
    </submittedName>
</protein>
<sequence>MAPSFIGALPTDHLRWYSSQAELPEMLLGDGTPEMPPEGHKSHRNRLSVIPAPYRRLESMHTLTHPSWDFNVDSFLYAHVPSHKLKIGHEHSRGSATMPCPPYVYVPPTPLSRPKTVREVSWWVNEYPLRTAQCVMHHSFRESMDYIFDFDSRNDPDHDILATLVFGHIDGDEAHPPACLVFVQPPWILSPKDLELFVDCQTLRPAADDAGFITSYSSKERLWSKIWDECHRRNCRWFVLTTYWGWVFGAFSQGWTVGFSRGILDRNCKYPTVLESLVYWLGSSIGVPGSWEIPEVPESVQNLDAQNKALIPHTHRLDCEPAPSVSDWDARSEAPSSKFDVPSDDEDDQAVYAMLFEEKPNVSLRQPVNLQRRGIPDGQIAIHTWSRATAGEMRPPSPTRSEFSVASGSTVRDYGKRAVAQGGGYLSGKRYEQPRGDYR</sequence>
<dbReference type="RefSeq" id="XP_024341996.1">
    <property type="nucleotide sequence ID" value="XM_024487962.1"/>
</dbReference>
<evidence type="ECO:0000256" key="1">
    <source>
        <dbReference type="SAM" id="MobiDB-lite"/>
    </source>
</evidence>
<feature type="compositionally biased region" description="Polar residues" evidence="1">
    <location>
        <begin position="399"/>
        <end position="410"/>
    </location>
</feature>
<dbReference type="AlphaFoldDB" id="A0A1X6N9M1"/>
<reference evidence="2 3" key="1">
    <citation type="submission" date="2017-04" db="EMBL/GenBank/DDBJ databases">
        <title>Genome Sequence of the Model Brown-Rot Fungus Postia placenta SB12.</title>
        <authorList>
            <consortium name="DOE Joint Genome Institute"/>
            <person name="Gaskell J."/>
            <person name="Kersten P."/>
            <person name="Larrondo L.F."/>
            <person name="Canessa P."/>
            <person name="Martinez D."/>
            <person name="Hibbett D."/>
            <person name="Schmoll M."/>
            <person name="Kubicek C.P."/>
            <person name="Martinez A.T."/>
            <person name="Yadav J."/>
            <person name="Master E."/>
            <person name="Magnuson J.K."/>
            <person name="James T."/>
            <person name="Yaver D."/>
            <person name="Berka R."/>
            <person name="Labutti K."/>
            <person name="Lipzen A."/>
            <person name="Aerts A."/>
            <person name="Barry K."/>
            <person name="Henrissat B."/>
            <person name="Blanchette R."/>
            <person name="Grigoriev I."/>
            <person name="Cullen D."/>
        </authorList>
    </citation>
    <scope>NUCLEOTIDE SEQUENCE [LARGE SCALE GENOMIC DNA]</scope>
    <source>
        <strain evidence="2 3">MAD-698-R-SB12</strain>
    </source>
</reference>
<keyword evidence="3" id="KW-1185">Reference proteome</keyword>
<gene>
    <name evidence="2" type="ORF">POSPLADRAFT_1167407</name>
</gene>
<proteinExistence type="predicted"/>
<dbReference type="OrthoDB" id="2579508at2759"/>
<name>A0A1X6N9M1_9APHY</name>
<dbReference type="Proteomes" id="UP000194127">
    <property type="component" value="Unassembled WGS sequence"/>
</dbReference>
<evidence type="ECO:0000313" key="2">
    <source>
        <dbReference type="EMBL" id="OSX65202.1"/>
    </source>
</evidence>
<feature type="compositionally biased region" description="Basic and acidic residues" evidence="1">
    <location>
        <begin position="429"/>
        <end position="439"/>
    </location>
</feature>
<dbReference type="EMBL" id="KZ110593">
    <property type="protein sequence ID" value="OSX65202.1"/>
    <property type="molecule type" value="Genomic_DNA"/>
</dbReference>
<feature type="region of interest" description="Disordered" evidence="1">
    <location>
        <begin position="390"/>
        <end position="439"/>
    </location>
</feature>